<keyword evidence="3" id="KW-1185">Reference proteome</keyword>
<gene>
    <name evidence="2" type="ORF">GZH46_02890</name>
</gene>
<sequence length="206" mass="24041">IKMLKIALLIVCAMIGGAQSATLESENDATSLTPEEWIQRRQEFFIRTTFQLPDEVKGILSHSLNRTYASRITANLPFYFDYELFKATFNRKNKTPQEEGKRHSSYINNCFTVFQHRAFYRMLLYNSDMLIDEKSDYLPDERVGQDVNYTNQTVPSDNWAVDDAIKLVLDEFKRVESPNEARWYLDLLQEFEGNVIQGKLPYVTVN</sequence>
<feature type="non-terminal residue" evidence="2">
    <location>
        <position position="1"/>
    </location>
</feature>
<evidence type="ECO:0000313" key="2">
    <source>
        <dbReference type="EMBL" id="KAG9508608.1"/>
    </source>
</evidence>
<organism evidence="2 3">
    <name type="scientific">Fragariocoptes setiger</name>
    <dbReference type="NCBI Taxonomy" id="1670756"/>
    <lineage>
        <taxon>Eukaryota</taxon>
        <taxon>Metazoa</taxon>
        <taxon>Ecdysozoa</taxon>
        <taxon>Arthropoda</taxon>
        <taxon>Chelicerata</taxon>
        <taxon>Arachnida</taxon>
        <taxon>Acari</taxon>
        <taxon>Acariformes</taxon>
        <taxon>Trombidiformes</taxon>
        <taxon>Prostigmata</taxon>
        <taxon>Eupodina</taxon>
        <taxon>Eriophyoidea</taxon>
        <taxon>Phytoptidae</taxon>
        <taxon>Fragariocoptes</taxon>
    </lineage>
</organism>
<dbReference type="Proteomes" id="UP000825002">
    <property type="component" value="Unassembled WGS sequence"/>
</dbReference>
<evidence type="ECO:0000256" key="1">
    <source>
        <dbReference type="SAM" id="SignalP"/>
    </source>
</evidence>
<evidence type="ECO:0000313" key="3">
    <source>
        <dbReference type="Proteomes" id="UP000825002"/>
    </source>
</evidence>
<accession>A0ABQ7S5B2</accession>
<comment type="caution">
    <text evidence="2">The sequence shown here is derived from an EMBL/GenBank/DDBJ whole genome shotgun (WGS) entry which is preliminary data.</text>
</comment>
<proteinExistence type="predicted"/>
<name>A0ABQ7S5B2_9ACAR</name>
<feature type="signal peptide" evidence="1">
    <location>
        <begin position="1"/>
        <end position="20"/>
    </location>
</feature>
<dbReference type="EMBL" id="JAIFTH010001256">
    <property type="protein sequence ID" value="KAG9508608.1"/>
    <property type="molecule type" value="Genomic_DNA"/>
</dbReference>
<keyword evidence="1" id="KW-0732">Signal</keyword>
<protein>
    <submittedName>
        <fullName evidence="2">Uncharacterized protein</fullName>
    </submittedName>
</protein>
<feature type="chain" id="PRO_5047366962" evidence="1">
    <location>
        <begin position="21"/>
        <end position="206"/>
    </location>
</feature>
<reference evidence="2 3" key="1">
    <citation type="submission" date="2020-10" db="EMBL/GenBank/DDBJ databases">
        <authorList>
            <person name="Klimov P.B."/>
            <person name="Dyachkov S.M."/>
            <person name="Chetverikov P.E."/>
        </authorList>
    </citation>
    <scope>NUCLEOTIDE SEQUENCE [LARGE SCALE GENOMIC DNA]</scope>
    <source>
        <strain evidence="2">BMOC 18-1129-001#AD2665</strain>
        <tissue evidence="2">Entire mites</tissue>
    </source>
</reference>